<dbReference type="InterPro" id="IPR032549">
    <property type="entry name" value="DUF4939"/>
</dbReference>
<sequence length="250" mass="27512">AVLPNLMETPSPAQASAVPVFTWSYLLLNVMHKASQAEQHDISALTQQVAQLTTIMLSQHGHSATTCSVSPCLDPPIPEPDVFDGNVDKCRGFLLQCRRVFKHQPRTYCTDREKINYVKPNQLRGKARTWAEAADTSGSLIGTTITEFLNKIRSVFSPSSHQSQASRKLMTIRQGARQVLDYSIDFRVLAMEAGGEDCALGTSTSTPPVHQSASSPDNPPPPCHLPLHSRLICPPFLQTTMIFNRCLTNT</sequence>
<dbReference type="PANTHER" id="PTHR15503:SF36">
    <property type="entry name" value="RETROTRANSPOSON GAG-LIKE PROTEIN 5"/>
    <property type="match status" value="1"/>
</dbReference>
<proteinExistence type="predicted"/>
<keyword evidence="4" id="KW-1185">Reference proteome</keyword>
<reference evidence="3" key="1">
    <citation type="submission" date="2025-08" db="UniProtKB">
        <authorList>
            <consortium name="Ensembl"/>
        </authorList>
    </citation>
    <scope>IDENTIFICATION</scope>
</reference>
<name>A0A3Q3K0N4_MONAL</name>
<accession>A0A3Q3K0N4</accession>
<dbReference type="PANTHER" id="PTHR15503">
    <property type="entry name" value="LDOC1 RELATED"/>
    <property type="match status" value="1"/>
</dbReference>
<evidence type="ECO:0000259" key="2">
    <source>
        <dbReference type="Pfam" id="PF16297"/>
    </source>
</evidence>
<feature type="region of interest" description="Disordered" evidence="1">
    <location>
        <begin position="199"/>
        <end position="223"/>
    </location>
</feature>
<dbReference type="InterPro" id="IPR032567">
    <property type="entry name" value="RTL1-rel"/>
</dbReference>
<dbReference type="Pfam" id="PF16297">
    <property type="entry name" value="DUF4939"/>
    <property type="match status" value="1"/>
</dbReference>
<evidence type="ECO:0000313" key="4">
    <source>
        <dbReference type="Proteomes" id="UP000261600"/>
    </source>
</evidence>
<evidence type="ECO:0000256" key="1">
    <source>
        <dbReference type="SAM" id="MobiDB-lite"/>
    </source>
</evidence>
<dbReference type="Proteomes" id="UP000261600">
    <property type="component" value="Unplaced"/>
</dbReference>
<dbReference type="Ensembl" id="ENSMALT00000023104.1">
    <property type="protein sequence ID" value="ENSMALP00000022670.1"/>
    <property type="gene ID" value="ENSMALG00000015833.1"/>
</dbReference>
<protein>
    <recommendedName>
        <fullName evidence="2">DUF4939 domain-containing protein</fullName>
    </recommendedName>
</protein>
<organism evidence="3 4">
    <name type="scientific">Monopterus albus</name>
    <name type="common">Swamp eel</name>
    <dbReference type="NCBI Taxonomy" id="43700"/>
    <lineage>
        <taxon>Eukaryota</taxon>
        <taxon>Metazoa</taxon>
        <taxon>Chordata</taxon>
        <taxon>Craniata</taxon>
        <taxon>Vertebrata</taxon>
        <taxon>Euteleostomi</taxon>
        <taxon>Actinopterygii</taxon>
        <taxon>Neopterygii</taxon>
        <taxon>Teleostei</taxon>
        <taxon>Neoteleostei</taxon>
        <taxon>Acanthomorphata</taxon>
        <taxon>Anabantaria</taxon>
        <taxon>Synbranchiformes</taxon>
        <taxon>Synbranchidae</taxon>
        <taxon>Monopterus</taxon>
    </lineage>
</organism>
<reference evidence="3" key="2">
    <citation type="submission" date="2025-09" db="UniProtKB">
        <authorList>
            <consortium name="Ensembl"/>
        </authorList>
    </citation>
    <scope>IDENTIFICATION</scope>
</reference>
<feature type="domain" description="DUF4939" evidence="2">
    <location>
        <begin position="74"/>
        <end position="157"/>
    </location>
</feature>
<feature type="compositionally biased region" description="Polar residues" evidence="1">
    <location>
        <begin position="201"/>
        <end position="211"/>
    </location>
</feature>
<evidence type="ECO:0000313" key="3">
    <source>
        <dbReference type="Ensembl" id="ENSMALP00000022670.1"/>
    </source>
</evidence>
<dbReference type="AlphaFoldDB" id="A0A3Q3K0N4"/>
<dbReference type="STRING" id="43700.ENSMALP00000022670"/>